<dbReference type="PANTHER" id="PTHR13710:SF84">
    <property type="entry name" value="ATP-DEPENDENT DNA HELICASE RECS-RELATED"/>
    <property type="match status" value="1"/>
</dbReference>
<dbReference type="InterPro" id="IPR011545">
    <property type="entry name" value="DEAD/DEAH_box_helicase_dom"/>
</dbReference>
<dbReference type="RefSeq" id="WP_345823608.1">
    <property type="nucleotide sequence ID" value="NZ_JBDIML010000001.1"/>
</dbReference>
<dbReference type="InterPro" id="IPR004589">
    <property type="entry name" value="DNA_helicase_ATP-dep_RecQ"/>
</dbReference>
<keyword evidence="1" id="KW-0547">Nucleotide-binding</keyword>
<protein>
    <submittedName>
        <fullName evidence="8">RecQ family ATP-dependent DNA helicase</fullName>
        <ecNumber evidence="8">3.6.4.12</ecNumber>
    </submittedName>
</protein>
<comment type="caution">
    <text evidence="8">The sequence shown here is derived from an EMBL/GenBank/DDBJ whole genome shotgun (WGS) entry which is preliminary data.</text>
</comment>
<dbReference type="NCBIfam" id="TIGR00614">
    <property type="entry name" value="recQ_fam"/>
    <property type="match status" value="1"/>
</dbReference>
<dbReference type="EC" id="3.6.4.12" evidence="8"/>
<dbReference type="EMBL" id="JBDIML010000001">
    <property type="protein sequence ID" value="MEN2766152.1"/>
    <property type="molecule type" value="Genomic_DNA"/>
</dbReference>
<name>A0ABU9XH16_9BACI</name>
<evidence type="ECO:0000256" key="2">
    <source>
        <dbReference type="ARBA" id="ARBA00022801"/>
    </source>
</evidence>
<dbReference type="InterPro" id="IPR001650">
    <property type="entry name" value="Helicase_C-like"/>
</dbReference>
<sequence length="515" mass="59571">MSNIIHLEKELENYFGYSTFRVGQKEIIEDVLKGKDVLGVLPTGTGKSVCYQLPARLLEGITIVVSPLISLMMDQVKELKANHFKDVIAINSFLDFHSRKKLYRSLSNYKIIYLSPEILQQKELQNYLSRLHIALFVIDEAHCISQWGHEFRPDYQKLYPIIEMLGNPNVLALSATATNEVQNDIKRSLNLPNMVKHIYPIDRNNIMLSVQEVMDNEEKLAIISCILSKNKVPSLIYFSSKSSAESFTQQLYKKLPNHRIAYYHGGMDPIDRISIQQQFMNDQIDVICCTSAFGMGINKNNIRFVFHYHFPGQIESFIQEIGRAGRDGEQSVSILLYSKQDEFLPKQLIQSELPSDSDLTRVFQIVSRYAKQQQVIPADMVEVEALFEISETQWRFISSHLEKNSVLTENSLKYDQGKLTETFHLIREIRDERMKLKQHKLQDMISWIHSTECLRKELYTKFQHGYTVLTQQCCSNCGIDLTDFKPKQTVNASILPNWEMKLKHLFGLGDTHETE</sequence>
<dbReference type="CDD" id="cd17920">
    <property type="entry name" value="DEXHc_RecQ"/>
    <property type="match status" value="1"/>
</dbReference>
<dbReference type="PROSITE" id="PS51192">
    <property type="entry name" value="HELICASE_ATP_BIND_1"/>
    <property type="match status" value="1"/>
</dbReference>
<dbReference type="GO" id="GO:0003678">
    <property type="term" value="F:DNA helicase activity"/>
    <property type="evidence" value="ECO:0007669"/>
    <property type="project" value="UniProtKB-EC"/>
</dbReference>
<evidence type="ECO:0000256" key="5">
    <source>
        <dbReference type="ARBA" id="ARBA00023125"/>
    </source>
</evidence>
<gene>
    <name evidence="8" type="ORF">ABC228_03055</name>
</gene>
<dbReference type="SMART" id="SM00487">
    <property type="entry name" value="DEXDc"/>
    <property type="match status" value="1"/>
</dbReference>
<accession>A0ABU9XH16</accession>
<evidence type="ECO:0000256" key="4">
    <source>
        <dbReference type="ARBA" id="ARBA00022840"/>
    </source>
</evidence>
<keyword evidence="9" id="KW-1185">Reference proteome</keyword>
<evidence type="ECO:0000259" key="6">
    <source>
        <dbReference type="PROSITE" id="PS51192"/>
    </source>
</evidence>
<dbReference type="GO" id="GO:0016787">
    <property type="term" value="F:hydrolase activity"/>
    <property type="evidence" value="ECO:0007669"/>
    <property type="project" value="UniProtKB-KW"/>
</dbReference>
<dbReference type="Proteomes" id="UP001444625">
    <property type="component" value="Unassembled WGS sequence"/>
</dbReference>
<keyword evidence="5" id="KW-0238">DNA-binding</keyword>
<feature type="domain" description="Helicase ATP-binding" evidence="6">
    <location>
        <begin position="28"/>
        <end position="195"/>
    </location>
</feature>
<dbReference type="Gene3D" id="3.40.50.300">
    <property type="entry name" value="P-loop containing nucleotide triphosphate hydrolases"/>
    <property type="match status" value="2"/>
</dbReference>
<evidence type="ECO:0000313" key="8">
    <source>
        <dbReference type="EMBL" id="MEN2766152.1"/>
    </source>
</evidence>
<dbReference type="SUPFAM" id="SSF52540">
    <property type="entry name" value="P-loop containing nucleoside triphosphate hydrolases"/>
    <property type="match status" value="1"/>
</dbReference>
<evidence type="ECO:0000259" key="7">
    <source>
        <dbReference type="PROSITE" id="PS51194"/>
    </source>
</evidence>
<keyword evidence="2 8" id="KW-0378">Hydrolase</keyword>
<proteinExistence type="predicted"/>
<dbReference type="PANTHER" id="PTHR13710">
    <property type="entry name" value="DNA HELICASE RECQ FAMILY MEMBER"/>
    <property type="match status" value="1"/>
</dbReference>
<evidence type="ECO:0000256" key="3">
    <source>
        <dbReference type="ARBA" id="ARBA00022806"/>
    </source>
</evidence>
<dbReference type="SMART" id="SM00490">
    <property type="entry name" value="HELICc"/>
    <property type="match status" value="1"/>
</dbReference>
<evidence type="ECO:0000256" key="1">
    <source>
        <dbReference type="ARBA" id="ARBA00022741"/>
    </source>
</evidence>
<reference evidence="8 9" key="1">
    <citation type="submission" date="2024-05" db="EMBL/GenBank/DDBJ databases">
        <authorList>
            <person name="Haq I."/>
            <person name="Ullah Z."/>
            <person name="Ahmad R."/>
            <person name="Li M."/>
            <person name="Tong Y."/>
        </authorList>
    </citation>
    <scope>NUCLEOTIDE SEQUENCE [LARGE SCALE GENOMIC DNA]</scope>
    <source>
        <strain evidence="8 9">16A2E</strain>
    </source>
</reference>
<dbReference type="InterPro" id="IPR014001">
    <property type="entry name" value="Helicase_ATP-bd"/>
</dbReference>
<organism evidence="8 9">
    <name type="scientific">Ornithinibacillus xuwenensis</name>
    <dbReference type="NCBI Taxonomy" id="3144668"/>
    <lineage>
        <taxon>Bacteria</taxon>
        <taxon>Bacillati</taxon>
        <taxon>Bacillota</taxon>
        <taxon>Bacilli</taxon>
        <taxon>Bacillales</taxon>
        <taxon>Bacillaceae</taxon>
        <taxon>Ornithinibacillus</taxon>
    </lineage>
</organism>
<dbReference type="PROSITE" id="PS51194">
    <property type="entry name" value="HELICASE_CTER"/>
    <property type="match status" value="1"/>
</dbReference>
<dbReference type="InterPro" id="IPR027417">
    <property type="entry name" value="P-loop_NTPase"/>
</dbReference>
<feature type="domain" description="Helicase C-terminal" evidence="7">
    <location>
        <begin position="209"/>
        <end position="384"/>
    </location>
</feature>
<evidence type="ECO:0000313" key="9">
    <source>
        <dbReference type="Proteomes" id="UP001444625"/>
    </source>
</evidence>
<dbReference type="InterPro" id="IPR002464">
    <property type="entry name" value="DNA/RNA_helicase_DEAH_CS"/>
</dbReference>
<dbReference type="Pfam" id="PF00270">
    <property type="entry name" value="DEAD"/>
    <property type="match status" value="1"/>
</dbReference>
<keyword evidence="4" id="KW-0067">ATP-binding</keyword>
<keyword evidence="3 8" id="KW-0347">Helicase</keyword>
<dbReference type="PROSITE" id="PS00690">
    <property type="entry name" value="DEAH_ATP_HELICASE"/>
    <property type="match status" value="1"/>
</dbReference>
<dbReference type="Pfam" id="PF00271">
    <property type="entry name" value="Helicase_C"/>
    <property type="match status" value="1"/>
</dbReference>